<dbReference type="InterPro" id="IPR011009">
    <property type="entry name" value="Kinase-like_dom_sf"/>
</dbReference>
<dbReference type="InterPro" id="IPR051678">
    <property type="entry name" value="AGP_Transferase"/>
</dbReference>
<dbReference type="Pfam" id="PF01636">
    <property type="entry name" value="APH"/>
    <property type="match status" value="1"/>
</dbReference>
<dbReference type="InterPro" id="IPR002575">
    <property type="entry name" value="Aminoglycoside_PTrfase"/>
</dbReference>
<name>A0A9P4TF89_CURKU</name>
<dbReference type="AlphaFoldDB" id="A0A9P4TF89"/>
<dbReference type="Gene3D" id="3.90.1200.10">
    <property type="match status" value="1"/>
</dbReference>
<evidence type="ECO:0000313" key="2">
    <source>
        <dbReference type="EMBL" id="KAF3004365.1"/>
    </source>
</evidence>
<reference evidence="2" key="1">
    <citation type="submission" date="2019-04" db="EMBL/GenBank/DDBJ databases">
        <title>Sequencing of skin fungus with MAO and IRED activity.</title>
        <authorList>
            <person name="Marsaioli A.J."/>
            <person name="Bonatto J.M.C."/>
            <person name="Reis Junior O."/>
        </authorList>
    </citation>
    <scope>NUCLEOTIDE SEQUENCE</scope>
    <source>
        <strain evidence="2">30M1</strain>
    </source>
</reference>
<dbReference type="Proteomes" id="UP000801428">
    <property type="component" value="Unassembled WGS sequence"/>
</dbReference>
<organism evidence="2 3">
    <name type="scientific">Curvularia kusanoi</name>
    <name type="common">Cochliobolus kusanoi</name>
    <dbReference type="NCBI Taxonomy" id="90978"/>
    <lineage>
        <taxon>Eukaryota</taxon>
        <taxon>Fungi</taxon>
        <taxon>Dikarya</taxon>
        <taxon>Ascomycota</taxon>
        <taxon>Pezizomycotina</taxon>
        <taxon>Dothideomycetes</taxon>
        <taxon>Pleosporomycetidae</taxon>
        <taxon>Pleosporales</taxon>
        <taxon>Pleosporineae</taxon>
        <taxon>Pleosporaceae</taxon>
        <taxon>Curvularia</taxon>
    </lineage>
</organism>
<dbReference type="EMBL" id="SWKU01000008">
    <property type="protein sequence ID" value="KAF3004365.1"/>
    <property type="molecule type" value="Genomic_DNA"/>
</dbReference>
<accession>A0A9P4TF89</accession>
<keyword evidence="3" id="KW-1185">Reference proteome</keyword>
<dbReference type="PANTHER" id="PTHR21310">
    <property type="entry name" value="AMINOGLYCOSIDE PHOSPHOTRANSFERASE-RELATED-RELATED"/>
    <property type="match status" value="1"/>
</dbReference>
<proteinExistence type="predicted"/>
<comment type="caution">
    <text evidence="2">The sequence shown here is derived from an EMBL/GenBank/DDBJ whole genome shotgun (WGS) entry which is preliminary data.</text>
</comment>
<dbReference type="OrthoDB" id="2906425at2759"/>
<protein>
    <recommendedName>
        <fullName evidence="1">Aminoglycoside phosphotransferase domain-containing protein</fullName>
    </recommendedName>
</protein>
<dbReference type="SUPFAM" id="SSF56112">
    <property type="entry name" value="Protein kinase-like (PK-like)"/>
    <property type="match status" value="1"/>
</dbReference>
<feature type="domain" description="Aminoglycoside phosphotransferase" evidence="1">
    <location>
        <begin position="48"/>
        <end position="315"/>
    </location>
</feature>
<dbReference type="PANTHER" id="PTHR21310:SF13">
    <property type="entry name" value="AMINOGLYCOSIDE PHOSPHOTRANSFERASE DOMAIN-CONTAINING PROTEIN"/>
    <property type="match status" value="1"/>
</dbReference>
<evidence type="ECO:0000313" key="3">
    <source>
        <dbReference type="Proteomes" id="UP000801428"/>
    </source>
</evidence>
<sequence>MEAQATLGWQTNLLSNLDMIWLKEPDTAIIEKIARRELNIPTTESCIITFLAEGCFNKVYDVQCGSDTHYIMRIALPVHPRAKVLSEVATIEYVRQHTNIPVPKILQFDASHVNELGFEWMLMDVVPGTQLNKLWKSMTWLKKELIVRKVVALMVQLFRKRFPVMGNLYPTGESNTFNTPQFRQGEVVQLTFFWANHLKFNVDRGPFLSSEQWMRVSLDLQIQAADDPVAVVPGPFDDDDEEDEDAVENEQLRAAQLINRGRRLINLLPKIFPAGEPEAFTLYHHDLHEDNIFVDENCELSGIIDWECMLTAPLWAACKIPKFLNSRKERNICPDQEGFSNEILEDGSITKNSMYFEHLEEYEKTQLRAFFLEEMQRECPEWVDIYRTSKMKVAFAEVVGALGNRWPLTVNDVGSWLDAVEKHGFAPSLSEMVRGSPC</sequence>
<evidence type="ECO:0000259" key="1">
    <source>
        <dbReference type="Pfam" id="PF01636"/>
    </source>
</evidence>
<gene>
    <name evidence="2" type="ORF">E8E13_009823</name>
</gene>